<proteinExistence type="predicted"/>
<accession>A0ABR1B7F7</accession>
<evidence type="ECO:0000256" key="1">
    <source>
        <dbReference type="SAM" id="MobiDB-lite"/>
    </source>
</evidence>
<keyword evidence="3" id="KW-1185">Reference proteome</keyword>
<evidence type="ECO:0000313" key="2">
    <source>
        <dbReference type="EMBL" id="KAK6637505.1"/>
    </source>
</evidence>
<reference evidence="2 3" key="1">
    <citation type="submission" date="2023-09" db="EMBL/GenBank/DDBJ databases">
        <title>Genomes of two closely related lineages of the louse Polyplax serrata with different host specificities.</title>
        <authorList>
            <person name="Martinu J."/>
            <person name="Tarabai H."/>
            <person name="Stefka J."/>
            <person name="Hypsa V."/>
        </authorList>
    </citation>
    <scope>NUCLEOTIDE SEQUENCE [LARGE SCALE GENOMIC DNA]</scope>
    <source>
        <strain evidence="2">98ZLc_SE</strain>
    </source>
</reference>
<feature type="compositionally biased region" description="Basic residues" evidence="1">
    <location>
        <begin position="29"/>
        <end position="39"/>
    </location>
</feature>
<feature type="region of interest" description="Disordered" evidence="1">
    <location>
        <begin position="15"/>
        <end position="45"/>
    </location>
</feature>
<name>A0ABR1B7F7_POLSC</name>
<organism evidence="2 3">
    <name type="scientific">Polyplax serrata</name>
    <name type="common">Common mouse louse</name>
    <dbReference type="NCBI Taxonomy" id="468196"/>
    <lineage>
        <taxon>Eukaryota</taxon>
        <taxon>Metazoa</taxon>
        <taxon>Ecdysozoa</taxon>
        <taxon>Arthropoda</taxon>
        <taxon>Hexapoda</taxon>
        <taxon>Insecta</taxon>
        <taxon>Pterygota</taxon>
        <taxon>Neoptera</taxon>
        <taxon>Paraneoptera</taxon>
        <taxon>Psocodea</taxon>
        <taxon>Troctomorpha</taxon>
        <taxon>Phthiraptera</taxon>
        <taxon>Anoplura</taxon>
        <taxon>Polyplacidae</taxon>
        <taxon>Polyplax</taxon>
    </lineage>
</organism>
<protein>
    <submittedName>
        <fullName evidence="2">Uncharacterized protein</fullName>
    </submittedName>
</protein>
<gene>
    <name evidence="2" type="ORF">RUM44_007925</name>
</gene>
<comment type="caution">
    <text evidence="2">The sequence shown here is derived from an EMBL/GenBank/DDBJ whole genome shotgun (WGS) entry which is preliminary data.</text>
</comment>
<sequence>MARVALYLNDDNAAVSSTDFPQDFPPSHSRMKKKKKKKKTVEVDVEGKERKEKRFRETTRVNSQGEDEAIEMDFEVRATFRADRPFSGSPGKMKI</sequence>
<dbReference type="EMBL" id="JAWJWF010000002">
    <property type="protein sequence ID" value="KAK6637505.1"/>
    <property type="molecule type" value="Genomic_DNA"/>
</dbReference>
<evidence type="ECO:0000313" key="3">
    <source>
        <dbReference type="Proteomes" id="UP001359485"/>
    </source>
</evidence>
<dbReference type="Proteomes" id="UP001359485">
    <property type="component" value="Unassembled WGS sequence"/>
</dbReference>